<proteinExistence type="predicted"/>
<comment type="caution">
    <text evidence="1">The sequence shown here is derived from an EMBL/GenBank/DDBJ whole genome shotgun (WGS) entry which is preliminary data.</text>
</comment>
<dbReference type="RefSeq" id="WP_068373802.1">
    <property type="nucleotide sequence ID" value="NZ_LSNE01000003.1"/>
</dbReference>
<dbReference type="InterPro" id="IPR016922">
    <property type="entry name" value="UCP029505"/>
</dbReference>
<reference evidence="2" key="1">
    <citation type="submission" date="2016-02" db="EMBL/GenBank/DDBJ databases">
        <authorList>
            <person name="Schultz-Johansen M."/>
            <person name="Glaring M.A."/>
            <person name="Bech P.K."/>
            <person name="Stougaard P."/>
        </authorList>
    </citation>
    <scope>NUCLEOTIDE SEQUENCE [LARGE SCALE GENOMIC DNA]</scope>
    <source>
        <strain evidence="2">S66</strain>
    </source>
</reference>
<evidence type="ECO:0000313" key="1">
    <source>
        <dbReference type="EMBL" id="KXI30071.1"/>
    </source>
</evidence>
<accession>A0A136A4C2</accession>
<dbReference type="EMBL" id="LSNE01000003">
    <property type="protein sequence ID" value="KXI30071.1"/>
    <property type="molecule type" value="Genomic_DNA"/>
</dbReference>
<organism evidence="1 2">
    <name type="scientific">Paraglaciecola hydrolytica</name>
    <dbReference type="NCBI Taxonomy" id="1799789"/>
    <lineage>
        <taxon>Bacteria</taxon>
        <taxon>Pseudomonadati</taxon>
        <taxon>Pseudomonadota</taxon>
        <taxon>Gammaproteobacteria</taxon>
        <taxon>Alteromonadales</taxon>
        <taxon>Alteromonadaceae</taxon>
        <taxon>Paraglaciecola</taxon>
    </lineage>
</organism>
<dbReference type="AlphaFoldDB" id="A0A136A4C2"/>
<dbReference type="OrthoDB" id="6331533at2"/>
<gene>
    <name evidence="1" type="ORF">AX660_08705</name>
</gene>
<name>A0A136A4C2_9ALTE</name>
<dbReference type="Proteomes" id="UP000070299">
    <property type="component" value="Unassembled WGS sequence"/>
</dbReference>
<dbReference type="PIRSF" id="PIRSF029505">
    <property type="entry name" value="UCP029505"/>
    <property type="match status" value="1"/>
</dbReference>
<protein>
    <submittedName>
        <fullName evidence="1">Uncharacterized protein</fullName>
    </submittedName>
</protein>
<evidence type="ECO:0000313" key="2">
    <source>
        <dbReference type="Proteomes" id="UP000070299"/>
    </source>
</evidence>
<sequence length="155" mass="17840">MARLQRSFWQRHRFKLNGLILILPIWFYYESLHPEFPPALAAQNIGSYQITPMPFNLKAPYAHDGSFVKDFLLIFSQGDIAQIRQAYLNIGEQPLPIEQLQQGSDGILHGSRHGQHVHAIAPHKIQPQHKVWLTMQDWQGELLVTSWDVPATLLL</sequence>
<dbReference type="STRING" id="1799789.AX660_08705"/>
<keyword evidence="2" id="KW-1185">Reference proteome</keyword>